<keyword evidence="2" id="KW-0812">Transmembrane</keyword>
<gene>
    <name evidence="3" type="ORF">V9T40_013203</name>
</gene>
<keyword evidence="4" id="KW-1185">Reference proteome</keyword>
<sequence length="86" mass="10091">MYLCRYFIQRANGDWKGRLGVLLAGTCAFMISRLIPLIHSAYLMQRSLAFVRRSKRSNSEPKESSCWRYRSKTTDSSRLPLHLTEY</sequence>
<keyword evidence="2" id="KW-0472">Membrane</keyword>
<evidence type="ECO:0000256" key="1">
    <source>
        <dbReference type="SAM" id="MobiDB-lite"/>
    </source>
</evidence>
<name>A0AAN9Y4Y5_9HEMI</name>
<keyword evidence="2" id="KW-1133">Transmembrane helix</keyword>
<reference evidence="3 4" key="1">
    <citation type="submission" date="2024-03" db="EMBL/GenBank/DDBJ databases">
        <title>Adaptation during the transition from Ophiocordyceps entomopathogen to insect associate is accompanied by gene loss and intensified selection.</title>
        <authorList>
            <person name="Ward C.M."/>
            <person name="Onetto C.A."/>
            <person name="Borneman A.R."/>
        </authorList>
    </citation>
    <scope>NUCLEOTIDE SEQUENCE [LARGE SCALE GENOMIC DNA]</scope>
    <source>
        <strain evidence="3">AWRI1</strain>
        <tissue evidence="3">Single Adult Female</tissue>
    </source>
</reference>
<feature type="transmembrane region" description="Helical" evidence="2">
    <location>
        <begin position="20"/>
        <end position="44"/>
    </location>
</feature>
<dbReference type="EMBL" id="JBBCAQ010000018">
    <property type="protein sequence ID" value="KAK7595378.1"/>
    <property type="molecule type" value="Genomic_DNA"/>
</dbReference>
<comment type="caution">
    <text evidence="3">The sequence shown here is derived from an EMBL/GenBank/DDBJ whole genome shotgun (WGS) entry which is preliminary data.</text>
</comment>
<evidence type="ECO:0000256" key="2">
    <source>
        <dbReference type="SAM" id="Phobius"/>
    </source>
</evidence>
<evidence type="ECO:0000313" key="3">
    <source>
        <dbReference type="EMBL" id="KAK7595378.1"/>
    </source>
</evidence>
<accession>A0AAN9Y4Y5</accession>
<organism evidence="3 4">
    <name type="scientific">Parthenolecanium corni</name>
    <dbReference type="NCBI Taxonomy" id="536013"/>
    <lineage>
        <taxon>Eukaryota</taxon>
        <taxon>Metazoa</taxon>
        <taxon>Ecdysozoa</taxon>
        <taxon>Arthropoda</taxon>
        <taxon>Hexapoda</taxon>
        <taxon>Insecta</taxon>
        <taxon>Pterygota</taxon>
        <taxon>Neoptera</taxon>
        <taxon>Paraneoptera</taxon>
        <taxon>Hemiptera</taxon>
        <taxon>Sternorrhyncha</taxon>
        <taxon>Coccoidea</taxon>
        <taxon>Coccidae</taxon>
        <taxon>Parthenolecanium</taxon>
    </lineage>
</organism>
<dbReference type="AlphaFoldDB" id="A0AAN9Y4Y5"/>
<proteinExistence type="predicted"/>
<dbReference type="Proteomes" id="UP001367676">
    <property type="component" value="Unassembled WGS sequence"/>
</dbReference>
<evidence type="ECO:0000313" key="4">
    <source>
        <dbReference type="Proteomes" id="UP001367676"/>
    </source>
</evidence>
<protein>
    <submittedName>
        <fullName evidence="3">Uncharacterized protein</fullName>
    </submittedName>
</protein>
<feature type="region of interest" description="Disordered" evidence="1">
    <location>
        <begin position="53"/>
        <end position="86"/>
    </location>
</feature>